<evidence type="ECO:0000313" key="1">
    <source>
        <dbReference type="EMBL" id="PPB81194.1"/>
    </source>
</evidence>
<accession>A0A2S5JI39</accession>
<evidence type="ECO:0000313" key="2">
    <source>
        <dbReference type="Proteomes" id="UP000239736"/>
    </source>
</evidence>
<gene>
    <name evidence="1" type="ORF">LV82_01237</name>
</gene>
<organism evidence="1 2">
    <name type="scientific">Albidovulum inexpectatum</name>
    <dbReference type="NCBI Taxonomy" id="196587"/>
    <lineage>
        <taxon>Bacteria</taxon>
        <taxon>Pseudomonadati</taxon>
        <taxon>Pseudomonadota</taxon>
        <taxon>Alphaproteobacteria</taxon>
        <taxon>Rhodobacterales</taxon>
        <taxon>Paracoccaceae</taxon>
        <taxon>Albidovulum</taxon>
    </lineage>
</organism>
<dbReference type="AlphaFoldDB" id="A0A2S5JI39"/>
<reference evidence="1 2" key="1">
    <citation type="submission" date="2018-01" db="EMBL/GenBank/DDBJ databases">
        <title>Genomic Encyclopedia of Archaeal and Bacterial Type Strains, Phase II (KMG-II): from individual species to whole genera.</title>
        <authorList>
            <person name="Goeker M."/>
        </authorList>
    </citation>
    <scope>NUCLEOTIDE SEQUENCE [LARGE SCALE GENOMIC DNA]</scope>
    <source>
        <strain evidence="1 2">DSM 12048</strain>
    </source>
</reference>
<sequence>MSGACLLVGASVLMLGATEFDLRWTHSVEHTEWWETWQVEGRALRLIRAAVKGSGAGMDPGEGAKLRDGWWVWQVDLPPQEELLLAASGATGAGWKLCDMAGCRELGAQPGQPLRIAPCPAD</sequence>
<comment type="caution">
    <text evidence="1">The sequence shown here is derived from an EMBL/GenBank/DDBJ whole genome shotgun (WGS) entry which is preliminary data.</text>
</comment>
<keyword evidence="2" id="KW-1185">Reference proteome</keyword>
<dbReference type="OrthoDB" id="5298197at2"/>
<name>A0A2S5JI39_9RHOB</name>
<dbReference type="InterPro" id="IPR015001">
    <property type="entry name" value="DUF1850"/>
</dbReference>
<dbReference type="RefSeq" id="WP_104070019.1">
    <property type="nucleotide sequence ID" value="NZ_PRDS01000003.1"/>
</dbReference>
<protein>
    <submittedName>
        <fullName evidence="1">Uncharacterized protein DUF1850</fullName>
    </submittedName>
</protein>
<dbReference type="Proteomes" id="UP000239736">
    <property type="component" value="Unassembled WGS sequence"/>
</dbReference>
<dbReference type="Pfam" id="PF08905">
    <property type="entry name" value="DUF1850"/>
    <property type="match status" value="1"/>
</dbReference>
<proteinExistence type="predicted"/>
<dbReference type="EMBL" id="PRDS01000003">
    <property type="protein sequence ID" value="PPB81194.1"/>
    <property type="molecule type" value="Genomic_DNA"/>
</dbReference>